<sequence>MKLLVFTLSIFMALGINAQSIRKNYQEMTDAEKNALVNAFLQLRSGPDLISDLANFHSDNFSFGISPQPDIHFNLPDEPELQVFFSWHRMQMLELERAMQAIDPRISIPWWDSSTDQSTASPLWNFDFMGQFDGLWGLNRNLDANGPLPDLADVTAVQSMTDFLLYSDDMERGDTHRGAHVWVGGTMSTPLSPRDPVFYLHHTYIDKLWTDWVQEHPGESSFIIQSMLRYDGTYVFDGNTLPLTNPNDVIDSHSLGVFYAENGLAELFAYTVSNTYNPVEKFYYQYTIEAGRGFTVPSGANCSIESLNEISLVPGFEAASGAFFEGMIEKDSLIIPPSFAMGPDIMQKPNPFPYDEALLNVHAYDSKESVVNKIAISFSPNPFRDAIGVQMDRRYRTATAQVHDLSGNIVASKSFYNQSYLEVDNVSDLRPGIYVLIILADGETVLNEKIIKR</sequence>
<evidence type="ECO:0000256" key="4">
    <source>
        <dbReference type="ARBA" id="ARBA00023008"/>
    </source>
</evidence>
<dbReference type="PANTHER" id="PTHR11474">
    <property type="entry name" value="TYROSINASE FAMILY MEMBER"/>
    <property type="match status" value="1"/>
</dbReference>
<dbReference type="InterPro" id="IPR026444">
    <property type="entry name" value="Secre_tail"/>
</dbReference>
<dbReference type="NCBIfam" id="TIGR04183">
    <property type="entry name" value="Por_Secre_tail"/>
    <property type="match status" value="1"/>
</dbReference>
<dbReference type="Proteomes" id="UP001250656">
    <property type="component" value="Unassembled WGS sequence"/>
</dbReference>
<dbReference type="InterPro" id="IPR008922">
    <property type="entry name" value="Di-copper_centre_dom_sf"/>
</dbReference>
<dbReference type="SUPFAM" id="SSF48056">
    <property type="entry name" value="Di-copper centre-containing domain"/>
    <property type="match status" value="1"/>
</dbReference>
<accession>A0ABU3LA82</accession>
<name>A0ABU3LA82_9FLAO</name>
<dbReference type="Gene3D" id="1.10.1280.10">
    <property type="entry name" value="Di-copper center containing domain from catechol oxidase"/>
    <property type="match status" value="2"/>
</dbReference>
<evidence type="ECO:0000256" key="5">
    <source>
        <dbReference type="SAM" id="SignalP"/>
    </source>
</evidence>
<evidence type="ECO:0000256" key="1">
    <source>
        <dbReference type="ARBA" id="ARBA00009928"/>
    </source>
</evidence>
<reference evidence="7 8" key="1">
    <citation type="submission" date="2023-09" db="EMBL/GenBank/DDBJ databases">
        <title>Novel taxa isolated from Blanes Bay.</title>
        <authorList>
            <person name="Rey-Velasco X."/>
            <person name="Lucena T."/>
        </authorList>
    </citation>
    <scope>NUCLEOTIDE SEQUENCE [LARGE SCALE GENOMIC DNA]</scope>
    <source>
        <strain evidence="7 8">S334</strain>
    </source>
</reference>
<dbReference type="InterPro" id="IPR055015">
    <property type="entry name" value="GCX_COOH"/>
</dbReference>
<evidence type="ECO:0000313" key="7">
    <source>
        <dbReference type="EMBL" id="MDT7830651.1"/>
    </source>
</evidence>
<gene>
    <name evidence="7" type="ORF">RQM65_18420</name>
</gene>
<dbReference type="Pfam" id="PF18962">
    <property type="entry name" value="Por_Secre_tail"/>
    <property type="match status" value="1"/>
</dbReference>
<feature type="chain" id="PRO_5046315116" evidence="5">
    <location>
        <begin position="19"/>
        <end position="453"/>
    </location>
</feature>
<dbReference type="RefSeq" id="WP_314017131.1">
    <property type="nucleotide sequence ID" value="NZ_JAVTTP010000002.1"/>
</dbReference>
<evidence type="ECO:0000256" key="2">
    <source>
        <dbReference type="ARBA" id="ARBA00022723"/>
    </source>
</evidence>
<feature type="domain" description="Tyrosinase copper-binding" evidence="6">
    <location>
        <begin position="195"/>
        <end position="206"/>
    </location>
</feature>
<comment type="caution">
    <text evidence="7">The sequence shown here is derived from an EMBL/GenBank/DDBJ whole genome shotgun (WGS) entry which is preliminary data.</text>
</comment>
<dbReference type="InterPro" id="IPR002227">
    <property type="entry name" value="Tyrosinase_Cu-bd"/>
</dbReference>
<evidence type="ECO:0000313" key="8">
    <source>
        <dbReference type="Proteomes" id="UP001250656"/>
    </source>
</evidence>
<organism evidence="7 8">
    <name type="scientific">Pricia mediterranea</name>
    <dbReference type="NCBI Taxonomy" id="3076079"/>
    <lineage>
        <taxon>Bacteria</taxon>
        <taxon>Pseudomonadati</taxon>
        <taxon>Bacteroidota</taxon>
        <taxon>Flavobacteriia</taxon>
        <taxon>Flavobacteriales</taxon>
        <taxon>Flavobacteriaceae</taxon>
        <taxon>Pricia</taxon>
    </lineage>
</organism>
<keyword evidence="8" id="KW-1185">Reference proteome</keyword>
<dbReference type="NCBIfam" id="NF045639">
    <property type="entry name" value="GCX_COOH"/>
    <property type="match status" value="1"/>
</dbReference>
<protein>
    <submittedName>
        <fullName evidence="7">Tyrosinase family protein</fullName>
    </submittedName>
</protein>
<dbReference type="PROSITE" id="PS00498">
    <property type="entry name" value="TYROSINASE_2"/>
    <property type="match status" value="1"/>
</dbReference>
<keyword evidence="3 5" id="KW-0732">Signal</keyword>
<evidence type="ECO:0000256" key="3">
    <source>
        <dbReference type="ARBA" id="ARBA00022729"/>
    </source>
</evidence>
<dbReference type="PANTHER" id="PTHR11474:SF126">
    <property type="entry name" value="TYROSINASE-LIKE PROTEIN TYR-1-RELATED"/>
    <property type="match status" value="1"/>
</dbReference>
<dbReference type="InterPro" id="IPR050316">
    <property type="entry name" value="Tyrosinase/Hemocyanin"/>
</dbReference>
<dbReference type="EMBL" id="JAVTTP010000002">
    <property type="protein sequence ID" value="MDT7830651.1"/>
    <property type="molecule type" value="Genomic_DNA"/>
</dbReference>
<comment type="similarity">
    <text evidence="1">Belongs to the tyrosinase family.</text>
</comment>
<proteinExistence type="inferred from homology"/>
<feature type="signal peptide" evidence="5">
    <location>
        <begin position="1"/>
        <end position="18"/>
    </location>
</feature>
<dbReference type="Pfam" id="PF00264">
    <property type="entry name" value="Tyrosinase"/>
    <property type="match status" value="2"/>
</dbReference>
<keyword evidence="4" id="KW-0186">Copper</keyword>
<keyword evidence="2" id="KW-0479">Metal-binding</keyword>
<evidence type="ECO:0000259" key="6">
    <source>
        <dbReference type="PROSITE" id="PS00498"/>
    </source>
</evidence>